<dbReference type="Proteomes" id="UP000254924">
    <property type="component" value="Unassembled WGS sequence"/>
</dbReference>
<protein>
    <submittedName>
        <fullName evidence="1">Uncharacterized protein</fullName>
    </submittedName>
</protein>
<evidence type="ECO:0000313" key="2">
    <source>
        <dbReference type="Proteomes" id="UP000254924"/>
    </source>
</evidence>
<sequence>MHILVENGKKYFFDGTYYRKFSLENREVKSHKVNNQNFIYSVESRNVKLPSINFELVNVESLIDIPTLNKYDCKKIVEFFAKNMSKIFDKVMAVSQELNQIETSTFSDGIDTTSGKTIVKVLAAQLLRSYLREQGIKVLVDFEHKPKRKGMYVKLNFLKDKDIYCEAVNGNEINYQ</sequence>
<name>A0A380JZX0_9STRE</name>
<accession>A0A380JZX0</accession>
<dbReference type="AlphaFoldDB" id="A0A380JZX0"/>
<gene>
    <name evidence="1" type="ORF">NCTC12224_00113</name>
</gene>
<dbReference type="EMBL" id="UHFN01000002">
    <property type="protein sequence ID" value="SUN58089.1"/>
    <property type="molecule type" value="Genomic_DNA"/>
</dbReference>
<dbReference type="OrthoDB" id="9887719at2"/>
<keyword evidence="2" id="KW-1185">Reference proteome</keyword>
<organism evidence="1 2">
    <name type="scientific">Streptococcus hyointestinalis</name>
    <dbReference type="NCBI Taxonomy" id="1337"/>
    <lineage>
        <taxon>Bacteria</taxon>
        <taxon>Bacillati</taxon>
        <taxon>Bacillota</taxon>
        <taxon>Bacilli</taxon>
        <taxon>Lactobacillales</taxon>
        <taxon>Streptococcaceae</taxon>
        <taxon>Streptococcus</taxon>
    </lineage>
</organism>
<reference evidence="1 2" key="1">
    <citation type="submission" date="2018-06" db="EMBL/GenBank/DDBJ databases">
        <authorList>
            <consortium name="Pathogen Informatics"/>
            <person name="Doyle S."/>
        </authorList>
    </citation>
    <scope>NUCLEOTIDE SEQUENCE [LARGE SCALE GENOMIC DNA]</scope>
    <source>
        <strain evidence="1 2">NCTC12224</strain>
    </source>
</reference>
<proteinExistence type="predicted"/>
<evidence type="ECO:0000313" key="1">
    <source>
        <dbReference type="EMBL" id="SUN58089.1"/>
    </source>
</evidence>